<feature type="compositionally biased region" description="Basic and acidic residues" evidence="1">
    <location>
        <begin position="1"/>
        <end position="22"/>
    </location>
</feature>
<keyword evidence="3" id="KW-1185">Reference proteome</keyword>
<feature type="region of interest" description="Disordered" evidence="1">
    <location>
        <begin position="1"/>
        <end position="31"/>
    </location>
</feature>
<dbReference type="EMBL" id="JBBPBN010000019">
    <property type="protein sequence ID" value="KAK9018590.1"/>
    <property type="molecule type" value="Genomic_DNA"/>
</dbReference>
<protein>
    <recommendedName>
        <fullName evidence="4">RNase H type-1 domain-containing protein</fullName>
    </recommendedName>
</protein>
<dbReference type="Proteomes" id="UP001396334">
    <property type="component" value="Unassembled WGS sequence"/>
</dbReference>
<reference evidence="2 3" key="1">
    <citation type="journal article" date="2024" name="G3 (Bethesda)">
        <title>Genome assembly of Hibiscus sabdariffa L. provides insights into metabolisms of medicinal natural products.</title>
        <authorList>
            <person name="Kim T."/>
        </authorList>
    </citation>
    <scope>NUCLEOTIDE SEQUENCE [LARGE SCALE GENOMIC DNA]</scope>
    <source>
        <strain evidence="2">TK-2024</strain>
        <tissue evidence="2">Old leaves</tissue>
    </source>
</reference>
<evidence type="ECO:0000313" key="3">
    <source>
        <dbReference type="Proteomes" id="UP001396334"/>
    </source>
</evidence>
<evidence type="ECO:0000313" key="2">
    <source>
        <dbReference type="EMBL" id="KAK9018590.1"/>
    </source>
</evidence>
<proteinExistence type="predicted"/>
<comment type="caution">
    <text evidence="2">The sequence shown here is derived from an EMBL/GenBank/DDBJ whole genome shotgun (WGS) entry which is preliminary data.</text>
</comment>
<evidence type="ECO:0008006" key="4">
    <source>
        <dbReference type="Google" id="ProtNLM"/>
    </source>
</evidence>
<organism evidence="2 3">
    <name type="scientific">Hibiscus sabdariffa</name>
    <name type="common">roselle</name>
    <dbReference type="NCBI Taxonomy" id="183260"/>
    <lineage>
        <taxon>Eukaryota</taxon>
        <taxon>Viridiplantae</taxon>
        <taxon>Streptophyta</taxon>
        <taxon>Embryophyta</taxon>
        <taxon>Tracheophyta</taxon>
        <taxon>Spermatophyta</taxon>
        <taxon>Magnoliopsida</taxon>
        <taxon>eudicotyledons</taxon>
        <taxon>Gunneridae</taxon>
        <taxon>Pentapetalae</taxon>
        <taxon>rosids</taxon>
        <taxon>malvids</taxon>
        <taxon>Malvales</taxon>
        <taxon>Malvaceae</taxon>
        <taxon>Malvoideae</taxon>
        <taxon>Hibiscus</taxon>
    </lineage>
</organism>
<accession>A0ABR2S0H1</accession>
<evidence type="ECO:0000256" key="1">
    <source>
        <dbReference type="SAM" id="MobiDB-lite"/>
    </source>
</evidence>
<name>A0ABR2S0H1_9ROSI</name>
<sequence length="238" mass="26076">MVGVESKELRRRSFDIKSDPTRRGTGNGKEVKKVGLSKSGVQGKNIVVAAQASVLEGKTALNPEKHAVVEVVDVERAPIAQGTKGRMLPMSIKGGTSLGSTKKSRLYMMFWRDSMQPPDIRSASDVDGLANTICDLLLDSMEEPMLSCFGFGVYASRRILGIALGVSEIGIGHAMVDKLKDLIDREWKLQVRHIHRECNVCANRMVALGRVHGLEMIDYANPQEEIVDIIQAEASSSR</sequence>
<gene>
    <name evidence="2" type="ORF">V6N11_001561</name>
</gene>